<evidence type="ECO:0000256" key="1">
    <source>
        <dbReference type="SAM" id="SignalP"/>
    </source>
</evidence>
<dbReference type="Proteomes" id="UP000321721">
    <property type="component" value="Unassembled WGS sequence"/>
</dbReference>
<dbReference type="EMBL" id="VOOS01000002">
    <property type="protein sequence ID" value="TXB65951.1"/>
    <property type="molecule type" value="Genomic_DNA"/>
</dbReference>
<evidence type="ECO:0000313" key="3">
    <source>
        <dbReference type="EMBL" id="TXB65951.1"/>
    </source>
</evidence>
<protein>
    <recommendedName>
        <fullName evidence="2">DUF5683 domain-containing protein</fullName>
    </recommendedName>
</protein>
<dbReference type="Pfam" id="PF18935">
    <property type="entry name" value="DUF5683"/>
    <property type="match status" value="1"/>
</dbReference>
<dbReference type="InterPro" id="IPR043738">
    <property type="entry name" value="DUF5683"/>
</dbReference>
<reference evidence="3 4" key="1">
    <citation type="submission" date="2019-08" db="EMBL/GenBank/DDBJ databases">
        <title>Genome of Vicingus serpentipes NCIMB 15042.</title>
        <authorList>
            <person name="Bowman J.P."/>
        </authorList>
    </citation>
    <scope>NUCLEOTIDE SEQUENCE [LARGE SCALE GENOMIC DNA]</scope>
    <source>
        <strain evidence="3 4">NCIMB 15042</strain>
    </source>
</reference>
<evidence type="ECO:0000313" key="4">
    <source>
        <dbReference type="Proteomes" id="UP000321721"/>
    </source>
</evidence>
<feature type="signal peptide" evidence="1">
    <location>
        <begin position="1"/>
        <end position="24"/>
    </location>
</feature>
<keyword evidence="4" id="KW-1185">Reference proteome</keyword>
<name>A0A5C6RUG3_9FLAO</name>
<feature type="chain" id="PRO_5022775436" description="DUF5683 domain-containing protein" evidence="1">
    <location>
        <begin position="25"/>
        <end position="190"/>
    </location>
</feature>
<keyword evidence="1" id="KW-0732">Signal</keyword>
<evidence type="ECO:0000259" key="2">
    <source>
        <dbReference type="Pfam" id="PF18935"/>
    </source>
</evidence>
<feature type="domain" description="DUF5683" evidence="2">
    <location>
        <begin position="42"/>
        <end position="189"/>
    </location>
</feature>
<gene>
    <name evidence="3" type="ORF">FRY74_05115</name>
</gene>
<proteinExistence type="predicted"/>
<sequence>MSFFTKHNFILIFCFFTTASTLFSQNTFESDTIAVDSVKIRKHSPTLATLLSTAIPGAGQVYNKKYWKVPIIYAGMGTSLYFAFSNHSNYKKYKEAYVTRLDEDETTIDEFDGLLTDENLRTNMDAYRRNRDYSYIIAGLFYVMNIVDATVDAHLFSFPVNDNLTFHFEPSIQLTQNNQISNGFRLVIKL</sequence>
<dbReference type="OrthoDB" id="9813910at2"/>
<comment type="caution">
    <text evidence="3">The sequence shown here is derived from an EMBL/GenBank/DDBJ whole genome shotgun (WGS) entry which is preliminary data.</text>
</comment>
<accession>A0A5C6RUG3</accession>
<dbReference type="AlphaFoldDB" id="A0A5C6RUG3"/>
<organism evidence="3 4">
    <name type="scientific">Vicingus serpentipes</name>
    <dbReference type="NCBI Taxonomy" id="1926625"/>
    <lineage>
        <taxon>Bacteria</taxon>
        <taxon>Pseudomonadati</taxon>
        <taxon>Bacteroidota</taxon>
        <taxon>Flavobacteriia</taxon>
        <taxon>Flavobacteriales</taxon>
        <taxon>Vicingaceae</taxon>
        <taxon>Vicingus</taxon>
    </lineage>
</organism>